<sequence>MSTPERVAVDPPAAAPGAERSPFAVGQVLPLELGPPVGRLRGLADLLEGGIPAELATRLRDPRVARAEWPRILTRELAMTLGWAARRARSRAGAAPAPAPAWDGRGRALVLLPAHGLAVHAVRRALPFALCGTPTRVVGHEGDRGRITGILAGIRALTGLRSEELAVCPDSAPEAVRRSAPDDLVVVTGNPRTAEAVTRESPARVLGATGGCTVLVGTDPERLRVTAALLREHDRPGSCTRLHGWRTVSGAASDRSAKDGSAPLGELHPSAVYRLDAPLDAPVGEADGYAVLPVDGSGAVGTLVGFARDPRHRWPGDFLI</sequence>
<dbReference type="RefSeq" id="WP_315880609.1">
    <property type="nucleotide sequence ID" value="NZ_JAWCTQ010000043.1"/>
</dbReference>
<proteinExistence type="predicted"/>
<evidence type="ECO:0000313" key="2">
    <source>
        <dbReference type="Proteomes" id="UP001250181"/>
    </source>
</evidence>
<keyword evidence="2" id="KW-1185">Reference proteome</keyword>
<evidence type="ECO:0000313" key="1">
    <source>
        <dbReference type="EMBL" id="MDT9685565.1"/>
    </source>
</evidence>
<dbReference type="Proteomes" id="UP001250181">
    <property type="component" value="Unassembled WGS sequence"/>
</dbReference>
<organism evidence="1 2">
    <name type="scientific">Streptomyces tamarix</name>
    <dbReference type="NCBI Taxonomy" id="3078565"/>
    <lineage>
        <taxon>Bacteria</taxon>
        <taxon>Bacillati</taxon>
        <taxon>Actinomycetota</taxon>
        <taxon>Actinomycetes</taxon>
        <taxon>Kitasatosporales</taxon>
        <taxon>Streptomycetaceae</taxon>
        <taxon>Streptomyces</taxon>
    </lineage>
</organism>
<accession>A0ABU3QS31</accession>
<comment type="caution">
    <text evidence="1">The sequence shown here is derived from an EMBL/GenBank/DDBJ whole genome shotgun (WGS) entry which is preliminary data.</text>
</comment>
<name>A0ABU3QS31_9ACTN</name>
<protein>
    <submittedName>
        <fullName evidence="1">Uncharacterized protein</fullName>
    </submittedName>
</protein>
<reference evidence="1 2" key="1">
    <citation type="submission" date="2023-09" db="EMBL/GenBank/DDBJ databases">
        <title>Streptomyces sp. nov.: A antagonism against Alternaria gaisen Producing Streptochlin, Isolated from Tamarix root soil.</title>
        <authorList>
            <person name="Chen Y."/>
        </authorList>
    </citation>
    <scope>NUCLEOTIDE SEQUENCE [LARGE SCALE GENOMIC DNA]</scope>
    <source>
        <strain evidence="1 2">TRM76323</strain>
    </source>
</reference>
<gene>
    <name evidence="1" type="ORF">RND61_26390</name>
</gene>
<dbReference type="EMBL" id="JAWCTQ010000043">
    <property type="protein sequence ID" value="MDT9685565.1"/>
    <property type="molecule type" value="Genomic_DNA"/>
</dbReference>